<dbReference type="STRING" id="1416778.SAMN05443633_101264"/>
<evidence type="ECO:0000313" key="4">
    <source>
        <dbReference type="Proteomes" id="UP000184518"/>
    </source>
</evidence>
<dbReference type="AlphaFoldDB" id="A0A1M4TKW5"/>
<accession>A0A1M4TKW5</accession>
<evidence type="ECO:0000256" key="2">
    <source>
        <dbReference type="SAM" id="SignalP"/>
    </source>
</evidence>
<proteinExistence type="predicted"/>
<evidence type="ECO:0000256" key="1">
    <source>
        <dbReference type="SAM" id="MobiDB-lite"/>
    </source>
</evidence>
<protein>
    <submittedName>
        <fullName evidence="3">Uncharacterized protein</fullName>
    </submittedName>
</protein>
<feature type="signal peptide" evidence="2">
    <location>
        <begin position="1"/>
        <end position="19"/>
    </location>
</feature>
<feature type="region of interest" description="Disordered" evidence="1">
    <location>
        <begin position="291"/>
        <end position="323"/>
    </location>
</feature>
<organism evidence="3 4">
    <name type="scientific">Chryseobacterium arachidis</name>
    <dbReference type="NCBI Taxonomy" id="1416778"/>
    <lineage>
        <taxon>Bacteria</taxon>
        <taxon>Pseudomonadati</taxon>
        <taxon>Bacteroidota</taxon>
        <taxon>Flavobacteriia</taxon>
        <taxon>Flavobacteriales</taxon>
        <taxon>Weeksellaceae</taxon>
        <taxon>Chryseobacterium group</taxon>
        <taxon>Chryseobacterium</taxon>
    </lineage>
</organism>
<gene>
    <name evidence="3" type="ORF">SAMN05443633_101264</name>
</gene>
<dbReference type="OrthoDB" id="1268762at2"/>
<feature type="chain" id="PRO_5012793171" evidence="2">
    <location>
        <begin position="20"/>
        <end position="419"/>
    </location>
</feature>
<evidence type="ECO:0000313" key="3">
    <source>
        <dbReference type="EMBL" id="SHE45152.1"/>
    </source>
</evidence>
<dbReference type="RefSeq" id="WP_143152240.1">
    <property type="nucleotide sequence ID" value="NZ_FQUT01000001.1"/>
</dbReference>
<feature type="compositionally biased region" description="Polar residues" evidence="1">
    <location>
        <begin position="303"/>
        <end position="321"/>
    </location>
</feature>
<dbReference type="Proteomes" id="UP000184518">
    <property type="component" value="Unassembled WGS sequence"/>
</dbReference>
<reference evidence="4" key="1">
    <citation type="submission" date="2016-11" db="EMBL/GenBank/DDBJ databases">
        <authorList>
            <person name="Varghese N."/>
            <person name="Submissions S."/>
        </authorList>
    </citation>
    <scope>NUCLEOTIDE SEQUENCE [LARGE SCALE GENOMIC DNA]</scope>
    <source>
        <strain evidence="4">DSM 27619</strain>
    </source>
</reference>
<sequence>MKKQLLTAFALTLGTLAIAQVGVHTTTPQASFDINAKTTTGASAEGLLIPRVDRLKAQTMTGIATSTMIYVNSIANGSLGGNAVNINAEGYYYFDGTVWVKLNSGASPSINIYNADGTLTNSRIVTQGTNTLTFNPTVNNGFSVKGSVFSVDGANNRVGIGTTTPIAPLQIRTTVAGQVPVEVTQPINNLLPGIRISGTGTPAVGQTALIGFNPNESQGAYPILAGATYTSASASQGDADFIVAASQGGTAEVMLTVKNRGNVGIGTTTPQKKMHVNGGLQITNELSVGGDAATAGSSGTTGQVLTSNGAGNAPTWQTPAGANTPVRAVTSNDTLTVADSGGFVYSSGTAALTITVPDTLPIGFHCVIIQQGTAQVTVVGSGTLTLNSARGNKTRTRYSAIGVVKHAGNVGVITGDAVN</sequence>
<keyword evidence="4" id="KW-1185">Reference proteome</keyword>
<name>A0A1M4TKW5_9FLAO</name>
<feature type="compositionally biased region" description="Low complexity" evidence="1">
    <location>
        <begin position="291"/>
        <end position="302"/>
    </location>
</feature>
<dbReference type="EMBL" id="FQUT01000001">
    <property type="protein sequence ID" value="SHE45152.1"/>
    <property type="molecule type" value="Genomic_DNA"/>
</dbReference>
<keyword evidence="2" id="KW-0732">Signal</keyword>